<keyword evidence="4" id="KW-1185">Reference proteome</keyword>
<dbReference type="SMART" id="SM00331">
    <property type="entry name" value="PP2C_SIG"/>
    <property type="match status" value="1"/>
</dbReference>
<dbReference type="AlphaFoldDB" id="A0AAE4FV91"/>
<organism evidence="3 4">
    <name type="scientific">Pseudocalidococcus azoricus BACA0444</name>
    <dbReference type="NCBI Taxonomy" id="2918990"/>
    <lineage>
        <taxon>Bacteria</taxon>
        <taxon>Bacillati</taxon>
        <taxon>Cyanobacteriota</taxon>
        <taxon>Cyanophyceae</taxon>
        <taxon>Acaryochloridales</taxon>
        <taxon>Thermosynechococcaceae</taxon>
        <taxon>Pseudocalidococcus</taxon>
        <taxon>Pseudocalidococcus azoricus</taxon>
    </lineage>
</organism>
<dbReference type="Proteomes" id="UP001268256">
    <property type="component" value="Unassembled WGS sequence"/>
</dbReference>
<keyword evidence="1" id="KW-0472">Membrane</keyword>
<dbReference type="SUPFAM" id="SSF81606">
    <property type="entry name" value="PP2C-like"/>
    <property type="match status" value="1"/>
</dbReference>
<dbReference type="CDD" id="cd00143">
    <property type="entry name" value="PP2Cc"/>
    <property type="match status" value="1"/>
</dbReference>
<feature type="transmembrane region" description="Helical" evidence="1">
    <location>
        <begin position="594"/>
        <end position="615"/>
    </location>
</feature>
<evidence type="ECO:0000313" key="3">
    <source>
        <dbReference type="EMBL" id="MDS3862493.1"/>
    </source>
</evidence>
<dbReference type="EMBL" id="JAVMIP010000033">
    <property type="protein sequence ID" value="MDS3862493.1"/>
    <property type="molecule type" value="Genomic_DNA"/>
</dbReference>
<feature type="domain" description="PPM-type phosphatase" evidence="2">
    <location>
        <begin position="286"/>
        <end position="537"/>
    </location>
</feature>
<accession>A0AAE4FV91</accession>
<dbReference type="RefSeq" id="WP_322879698.1">
    <property type="nucleotide sequence ID" value="NZ_JAVMIP010000033.1"/>
</dbReference>
<dbReference type="SMART" id="SM00332">
    <property type="entry name" value="PP2Cc"/>
    <property type="match status" value="1"/>
</dbReference>
<sequence>MSQPQSQGASGPLSLATLYCPACNRENLEAFGHCHACQTPLPKRYLRVIWPDDRTPLEPGSYLAGRFLVRGPDLVFDTQPGDPPPYTDTHLALIEPYLKLFSWRLYIPQVFGLLTQPEPVLLLELGPWGKVDITADLPILQLPHTLTGLTSAVPLRQAWTKAGLFRQLNWLWQMGQLWPALTQAGVSATLFEPEYLRVEGAILRLVQLTLNPSSETAPELGQLLQAWSEWCPFQAVATQARWTTLRENLPQEADLAATYFQTQIQAWITEVAEDYTFTFDLATQTDKGPRRKRNEDNCYPPSETFLVAESEVLTLVCDGVGGHAGGDVASGLGIQAFTAALPELRHTLISGGDIQTTLEAVIHRANDLIAVQNDAEERQDRQRMGTTLVAALAQQAQLYLAHVGDSRAYWVTRYGCYQVTLDDDVASREVRLGVSPYRVALNHPYAGSLIQALGVAPSAHLRPTISPLIVDEDSLLLLCSDGLSDLDRVEQYWPTLLLPLLTDADSPTDLRPACQALVELANSRNGHDNVTVALIRFRVQPPEHTPPEPNYVQIFYPSPEELGSDVLLLEENFEPEQILPDSLPPAPENLRLSWLRVAVMVLVITILAVGGWAWYQGYWLFSPHQSEPSSPPTTNSGY</sequence>
<gene>
    <name evidence="3" type="ORF">RIF25_16985</name>
</gene>
<keyword evidence="1" id="KW-1133">Transmembrane helix</keyword>
<evidence type="ECO:0000256" key="1">
    <source>
        <dbReference type="SAM" id="Phobius"/>
    </source>
</evidence>
<reference evidence="4" key="1">
    <citation type="submission" date="2023-07" db="EMBL/GenBank/DDBJ databases">
        <authorList>
            <person name="Luz R."/>
            <person name="Cordeiro R."/>
            <person name="Fonseca A."/>
            <person name="Goncalves V."/>
        </authorList>
    </citation>
    <scope>NUCLEOTIDE SEQUENCE [LARGE SCALE GENOMIC DNA]</scope>
    <source>
        <strain evidence="4">BACA0444</strain>
    </source>
</reference>
<protein>
    <submittedName>
        <fullName evidence="3">Protein phosphatase 2C domain-containing protein</fullName>
    </submittedName>
</protein>
<dbReference type="InterPro" id="IPR036457">
    <property type="entry name" value="PPM-type-like_dom_sf"/>
</dbReference>
<proteinExistence type="predicted"/>
<keyword evidence="1" id="KW-0812">Transmembrane</keyword>
<name>A0AAE4FV91_9CYAN</name>
<dbReference type="InterPro" id="IPR001932">
    <property type="entry name" value="PPM-type_phosphatase-like_dom"/>
</dbReference>
<dbReference type="Pfam" id="PF13672">
    <property type="entry name" value="PP2C_2"/>
    <property type="match status" value="1"/>
</dbReference>
<dbReference type="Gene3D" id="3.60.40.10">
    <property type="entry name" value="PPM-type phosphatase domain"/>
    <property type="match status" value="1"/>
</dbReference>
<comment type="caution">
    <text evidence="3">The sequence shown here is derived from an EMBL/GenBank/DDBJ whole genome shotgun (WGS) entry which is preliminary data.</text>
</comment>
<evidence type="ECO:0000313" key="4">
    <source>
        <dbReference type="Proteomes" id="UP001268256"/>
    </source>
</evidence>
<evidence type="ECO:0000259" key="2">
    <source>
        <dbReference type="PROSITE" id="PS51746"/>
    </source>
</evidence>
<dbReference type="PROSITE" id="PS51746">
    <property type="entry name" value="PPM_2"/>
    <property type="match status" value="1"/>
</dbReference>